<feature type="non-terminal residue" evidence="1">
    <location>
        <position position="84"/>
    </location>
</feature>
<comment type="caution">
    <text evidence="1">The sequence shown here is derived from an EMBL/GenBank/DDBJ whole genome shotgun (WGS) entry which is preliminary data.</text>
</comment>
<proteinExistence type="predicted"/>
<protein>
    <submittedName>
        <fullName evidence="1">Uncharacterized protein</fullName>
    </submittedName>
</protein>
<sequence>MRNRIIIRKQKRWIITVLFVIILIPAANSQNTEAFLRPYADEIIRTSAFEFVDKESGEKFSSAKDLPLKQNLKVEPVYLRWHYT</sequence>
<name>A0A0F8YXA8_9ZZZZ</name>
<dbReference type="AlphaFoldDB" id="A0A0F8YXA8"/>
<organism evidence="1">
    <name type="scientific">marine sediment metagenome</name>
    <dbReference type="NCBI Taxonomy" id="412755"/>
    <lineage>
        <taxon>unclassified sequences</taxon>
        <taxon>metagenomes</taxon>
        <taxon>ecological metagenomes</taxon>
    </lineage>
</organism>
<accession>A0A0F8YXA8</accession>
<dbReference type="EMBL" id="LAZR01051029">
    <property type="protein sequence ID" value="KKK86043.1"/>
    <property type="molecule type" value="Genomic_DNA"/>
</dbReference>
<evidence type="ECO:0000313" key="1">
    <source>
        <dbReference type="EMBL" id="KKK86043.1"/>
    </source>
</evidence>
<gene>
    <name evidence="1" type="ORF">LCGC14_2767200</name>
</gene>
<reference evidence="1" key="1">
    <citation type="journal article" date="2015" name="Nature">
        <title>Complex archaea that bridge the gap between prokaryotes and eukaryotes.</title>
        <authorList>
            <person name="Spang A."/>
            <person name="Saw J.H."/>
            <person name="Jorgensen S.L."/>
            <person name="Zaremba-Niedzwiedzka K."/>
            <person name="Martijn J."/>
            <person name="Lind A.E."/>
            <person name="van Eijk R."/>
            <person name="Schleper C."/>
            <person name="Guy L."/>
            <person name="Ettema T.J."/>
        </authorList>
    </citation>
    <scope>NUCLEOTIDE SEQUENCE</scope>
</reference>